<dbReference type="InterPro" id="IPR050313">
    <property type="entry name" value="Carb_Metab_HTH_regulators"/>
</dbReference>
<protein>
    <submittedName>
        <fullName evidence="6">DeoR/GlpR family DNA-binding transcription regulator</fullName>
    </submittedName>
</protein>
<evidence type="ECO:0000256" key="2">
    <source>
        <dbReference type="ARBA" id="ARBA00023015"/>
    </source>
</evidence>
<dbReference type="SMART" id="SM00420">
    <property type="entry name" value="HTH_DEOR"/>
    <property type="match status" value="1"/>
</dbReference>
<dbReference type="GO" id="GO:0003677">
    <property type="term" value="F:DNA binding"/>
    <property type="evidence" value="ECO:0007669"/>
    <property type="project" value="UniProtKB-KW"/>
</dbReference>
<reference evidence="6 7" key="1">
    <citation type="submission" date="2024-04" db="EMBL/GenBank/DDBJ databases">
        <title>WGS of bacteria from Torrens River.</title>
        <authorList>
            <person name="Wyrsch E.R."/>
            <person name="Drigo B."/>
        </authorList>
    </citation>
    <scope>NUCLEOTIDE SEQUENCE [LARGE SCALE GENOMIC DNA]</scope>
    <source>
        <strain evidence="6 7">TWI391</strain>
    </source>
</reference>
<dbReference type="PANTHER" id="PTHR30363:SF4">
    <property type="entry name" value="GLYCEROL-3-PHOSPHATE REGULON REPRESSOR"/>
    <property type="match status" value="1"/>
</dbReference>
<dbReference type="PROSITE" id="PS00894">
    <property type="entry name" value="HTH_DEOR_1"/>
    <property type="match status" value="1"/>
</dbReference>
<evidence type="ECO:0000259" key="5">
    <source>
        <dbReference type="PROSITE" id="PS51000"/>
    </source>
</evidence>
<evidence type="ECO:0000313" key="6">
    <source>
        <dbReference type="EMBL" id="MEN5377711.1"/>
    </source>
</evidence>
<keyword evidence="4" id="KW-0804">Transcription</keyword>
<name>A0ABV0BSJ4_9SPHI</name>
<organism evidence="6 7">
    <name type="scientific">Sphingobacterium kitahiroshimense</name>
    <dbReference type="NCBI Taxonomy" id="470446"/>
    <lineage>
        <taxon>Bacteria</taxon>
        <taxon>Pseudomonadati</taxon>
        <taxon>Bacteroidota</taxon>
        <taxon>Sphingobacteriia</taxon>
        <taxon>Sphingobacteriales</taxon>
        <taxon>Sphingobacteriaceae</taxon>
        <taxon>Sphingobacterium</taxon>
    </lineage>
</organism>
<evidence type="ECO:0000256" key="3">
    <source>
        <dbReference type="ARBA" id="ARBA00023125"/>
    </source>
</evidence>
<dbReference type="InterPro" id="IPR037171">
    <property type="entry name" value="NagB/RpiA_transferase-like"/>
</dbReference>
<comment type="caution">
    <text evidence="6">The sequence shown here is derived from an EMBL/GenBank/DDBJ whole genome shotgun (WGS) entry which is preliminary data.</text>
</comment>
<dbReference type="EMBL" id="JBDJNQ010000004">
    <property type="protein sequence ID" value="MEN5377711.1"/>
    <property type="molecule type" value="Genomic_DNA"/>
</dbReference>
<dbReference type="InterPro" id="IPR036388">
    <property type="entry name" value="WH-like_DNA-bd_sf"/>
</dbReference>
<proteinExistence type="predicted"/>
<dbReference type="InterPro" id="IPR014036">
    <property type="entry name" value="DeoR-like_C"/>
</dbReference>
<dbReference type="PRINTS" id="PR00037">
    <property type="entry name" value="HTHLACR"/>
</dbReference>
<keyword evidence="2" id="KW-0805">Transcription regulation</keyword>
<sequence>MLKEKRFEFILNQLESEEMVSYESLAEKLDVSEDTVRRDIDHLYKIGLLSKVRGGAIQRSKNPLTFEDRNSYLKREKDVIALKAQQFIKEEMTLFMDGGTTICAIVNYLPADIHLRIITSNAMLIPILENYPNIELILLGGKYHKQTASTVGQTTCNEARSYIADLYFMGTCGVDSKFGISAVVKEDAEVKLAMLASAKKVLALANQDRLRVTESFKVCDVEQIDVLITNLATTDKSLDEFRHQPITLV</sequence>
<dbReference type="Pfam" id="PF08220">
    <property type="entry name" value="HTH_DeoR"/>
    <property type="match status" value="1"/>
</dbReference>
<dbReference type="InterPro" id="IPR001034">
    <property type="entry name" value="DeoR_HTH"/>
</dbReference>
<evidence type="ECO:0000256" key="1">
    <source>
        <dbReference type="ARBA" id="ARBA00022491"/>
    </source>
</evidence>
<accession>A0ABV0BSJ4</accession>
<dbReference type="RefSeq" id="WP_183912266.1">
    <property type="nucleotide sequence ID" value="NZ_JBDJLH010000002.1"/>
</dbReference>
<keyword evidence="3 6" id="KW-0238">DNA-binding</keyword>
<dbReference type="SUPFAM" id="SSF46785">
    <property type="entry name" value="Winged helix' DNA-binding domain"/>
    <property type="match status" value="1"/>
</dbReference>
<dbReference type="SUPFAM" id="SSF100950">
    <property type="entry name" value="NagB/RpiA/CoA transferase-like"/>
    <property type="match status" value="1"/>
</dbReference>
<keyword evidence="7" id="KW-1185">Reference proteome</keyword>
<dbReference type="Gene3D" id="1.10.10.10">
    <property type="entry name" value="Winged helix-like DNA-binding domain superfamily/Winged helix DNA-binding domain"/>
    <property type="match status" value="1"/>
</dbReference>
<feature type="domain" description="HTH deoR-type" evidence="5">
    <location>
        <begin position="3"/>
        <end position="58"/>
    </location>
</feature>
<evidence type="ECO:0000256" key="4">
    <source>
        <dbReference type="ARBA" id="ARBA00023163"/>
    </source>
</evidence>
<dbReference type="SMART" id="SM01134">
    <property type="entry name" value="DeoRC"/>
    <property type="match status" value="1"/>
</dbReference>
<dbReference type="InterPro" id="IPR036390">
    <property type="entry name" value="WH_DNA-bd_sf"/>
</dbReference>
<dbReference type="Proteomes" id="UP001409291">
    <property type="component" value="Unassembled WGS sequence"/>
</dbReference>
<dbReference type="PANTHER" id="PTHR30363">
    <property type="entry name" value="HTH-TYPE TRANSCRIPTIONAL REGULATOR SRLR-RELATED"/>
    <property type="match status" value="1"/>
</dbReference>
<gene>
    <name evidence="6" type="ORF">ABE541_10590</name>
</gene>
<evidence type="ECO:0000313" key="7">
    <source>
        <dbReference type="Proteomes" id="UP001409291"/>
    </source>
</evidence>
<dbReference type="Pfam" id="PF00455">
    <property type="entry name" value="DeoRC"/>
    <property type="match status" value="1"/>
</dbReference>
<keyword evidence="1" id="KW-0678">Repressor</keyword>
<dbReference type="InterPro" id="IPR018356">
    <property type="entry name" value="Tscrpt_reg_HTH_DeoR_CS"/>
</dbReference>
<dbReference type="PROSITE" id="PS51000">
    <property type="entry name" value="HTH_DEOR_2"/>
    <property type="match status" value="1"/>
</dbReference>